<dbReference type="InterPro" id="IPR016181">
    <property type="entry name" value="Acyl_CoA_acyltransferase"/>
</dbReference>
<accession>A0ABN1NZ70</accession>
<dbReference type="CDD" id="cd04301">
    <property type="entry name" value="NAT_SF"/>
    <property type="match status" value="1"/>
</dbReference>
<protein>
    <submittedName>
        <fullName evidence="4">GNAT family N-acetyltransferase</fullName>
    </submittedName>
</protein>
<dbReference type="PROSITE" id="PS51186">
    <property type="entry name" value="GNAT"/>
    <property type="match status" value="1"/>
</dbReference>
<dbReference type="Gene3D" id="3.40.630.30">
    <property type="match status" value="1"/>
</dbReference>
<gene>
    <name evidence="4" type="ORF">GCM10009549_37850</name>
</gene>
<feature type="domain" description="N-acetyltransferase" evidence="3">
    <location>
        <begin position="12"/>
        <end position="190"/>
    </location>
</feature>
<evidence type="ECO:0000256" key="1">
    <source>
        <dbReference type="ARBA" id="ARBA00022679"/>
    </source>
</evidence>
<keyword evidence="2" id="KW-0012">Acyltransferase</keyword>
<dbReference type="PANTHER" id="PTHR43877">
    <property type="entry name" value="AMINOALKYLPHOSPHONATE N-ACETYLTRANSFERASE-RELATED-RELATED"/>
    <property type="match status" value="1"/>
</dbReference>
<comment type="caution">
    <text evidence="4">The sequence shown here is derived from an EMBL/GenBank/DDBJ whole genome shotgun (WGS) entry which is preliminary data.</text>
</comment>
<dbReference type="Proteomes" id="UP001501005">
    <property type="component" value="Unassembled WGS sequence"/>
</dbReference>
<dbReference type="InterPro" id="IPR050832">
    <property type="entry name" value="Bact_Acetyltransf"/>
</dbReference>
<sequence length="190" mass="21340">MAGMTTTAPGHYVIRPVRTEEWPAVKALRLRALQDPIAHLAFLETYEDAVAKPDSYWQERTAQAAVGATDAQQFIAEGPDGEWVGSLTVFVEEAGTTDWAGFPVERRQGHIVGVYVRPEHRGCGLTEVLFDEALQWAWDVGVERVRLIVHENNGRALRFYQRIGFRPSGVTVPLEGHLDESELEYVLERP</sequence>
<keyword evidence="1" id="KW-0808">Transferase</keyword>
<reference evidence="4 5" key="1">
    <citation type="journal article" date="2019" name="Int. J. Syst. Evol. Microbiol.">
        <title>The Global Catalogue of Microorganisms (GCM) 10K type strain sequencing project: providing services to taxonomists for standard genome sequencing and annotation.</title>
        <authorList>
            <consortium name="The Broad Institute Genomics Platform"/>
            <consortium name="The Broad Institute Genome Sequencing Center for Infectious Disease"/>
            <person name="Wu L."/>
            <person name="Ma J."/>
        </authorList>
    </citation>
    <scope>NUCLEOTIDE SEQUENCE [LARGE SCALE GENOMIC DNA]</scope>
    <source>
        <strain evidence="4 5">JCM 10673</strain>
    </source>
</reference>
<name>A0ABN1NZ70_9ACTN</name>
<proteinExistence type="predicted"/>
<evidence type="ECO:0000313" key="5">
    <source>
        <dbReference type="Proteomes" id="UP001501005"/>
    </source>
</evidence>
<evidence type="ECO:0000259" key="3">
    <source>
        <dbReference type="PROSITE" id="PS51186"/>
    </source>
</evidence>
<organism evidence="4 5">
    <name type="scientific">Streptomyces thermoalcalitolerans</name>
    <dbReference type="NCBI Taxonomy" id="65605"/>
    <lineage>
        <taxon>Bacteria</taxon>
        <taxon>Bacillati</taxon>
        <taxon>Actinomycetota</taxon>
        <taxon>Actinomycetes</taxon>
        <taxon>Kitasatosporales</taxon>
        <taxon>Streptomycetaceae</taxon>
        <taxon>Streptomyces</taxon>
    </lineage>
</organism>
<keyword evidence="5" id="KW-1185">Reference proteome</keyword>
<evidence type="ECO:0000313" key="4">
    <source>
        <dbReference type="EMBL" id="GAA0919662.1"/>
    </source>
</evidence>
<dbReference type="SUPFAM" id="SSF55729">
    <property type="entry name" value="Acyl-CoA N-acyltransferases (Nat)"/>
    <property type="match status" value="1"/>
</dbReference>
<evidence type="ECO:0000256" key="2">
    <source>
        <dbReference type="ARBA" id="ARBA00023315"/>
    </source>
</evidence>
<dbReference type="Pfam" id="PF00583">
    <property type="entry name" value="Acetyltransf_1"/>
    <property type="match status" value="1"/>
</dbReference>
<dbReference type="EMBL" id="BAAAHG010000033">
    <property type="protein sequence ID" value="GAA0919662.1"/>
    <property type="molecule type" value="Genomic_DNA"/>
</dbReference>
<dbReference type="InterPro" id="IPR000182">
    <property type="entry name" value="GNAT_dom"/>
</dbReference>